<keyword evidence="1" id="KW-0547">Nucleotide-binding</keyword>
<keyword evidence="7" id="KW-1185">Reference proteome</keyword>
<dbReference type="InterPro" id="IPR011703">
    <property type="entry name" value="ATPase_AAA-3"/>
</dbReference>
<comment type="similarity">
    <text evidence="3">Belongs to the MoxR family.</text>
</comment>
<dbReference type="Pfam" id="PF07726">
    <property type="entry name" value="AAA_3"/>
    <property type="match status" value="1"/>
</dbReference>
<dbReference type="PANTHER" id="PTHR42759">
    <property type="entry name" value="MOXR FAMILY PROTEIN"/>
    <property type="match status" value="1"/>
</dbReference>
<dbReference type="AlphaFoldDB" id="A0A225DYV7"/>
<organism evidence="6 7">
    <name type="scientific">Fimbriiglobus ruber</name>
    <dbReference type="NCBI Taxonomy" id="1908690"/>
    <lineage>
        <taxon>Bacteria</taxon>
        <taxon>Pseudomonadati</taxon>
        <taxon>Planctomycetota</taxon>
        <taxon>Planctomycetia</taxon>
        <taxon>Gemmatales</taxon>
        <taxon>Gemmataceae</taxon>
        <taxon>Fimbriiglobus</taxon>
    </lineage>
</organism>
<evidence type="ECO:0000256" key="1">
    <source>
        <dbReference type="ARBA" id="ARBA00022741"/>
    </source>
</evidence>
<dbReference type="SUPFAM" id="SSF52540">
    <property type="entry name" value="P-loop containing nucleoside triphosphate hydrolases"/>
    <property type="match status" value="1"/>
</dbReference>
<dbReference type="GO" id="GO:0005524">
    <property type="term" value="F:ATP binding"/>
    <property type="evidence" value="ECO:0007669"/>
    <property type="project" value="UniProtKB-KW"/>
</dbReference>
<dbReference type="PIRSF" id="PIRSF002849">
    <property type="entry name" value="AAA_ATPase_chaperone_MoxR_prd"/>
    <property type="match status" value="1"/>
</dbReference>
<gene>
    <name evidence="6" type="ORF">FRUB_00409</name>
</gene>
<dbReference type="InterPro" id="IPR027417">
    <property type="entry name" value="P-loop_NTPase"/>
</dbReference>
<feature type="domain" description="ChlI/MoxR AAA lid" evidence="5">
    <location>
        <begin position="261"/>
        <end position="325"/>
    </location>
</feature>
<dbReference type="RefSeq" id="WP_088251906.1">
    <property type="nucleotide sequence ID" value="NZ_NIDE01000001.1"/>
</dbReference>
<dbReference type="Pfam" id="PF17863">
    <property type="entry name" value="AAA_lid_2"/>
    <property type="match status" value="1"/>
</dbReference>
<name>A0A225DYV7_9BACT</name>
<proteinExistence type="inferred from homology"/>
<accession>A0A225DYV7</accession>
<dbReference type="FunFam" id="3.40.50.300:FF:000640">
    <property type="entry name" value="MoxR family ATPase"/>
    <property type="match status" value="1"/>
</dbReference>
<dbReference type="OrthoDB" id="9773454at2"/>
<evidence type="ECO:0000259" key="5">
    <source>
        <dbReference type="Pfam" id="PF17863"/>
    </source>
</evidence>
<dbReference type="EMBL" id="NIDE01000001">
    <property type="protein sequence ID" value="OWK46710.1"/>
    <property type="molecule type" value="Genomic_DNA"/>
</dbReference>
<dbReference type="Gene3D" id="1.10.8.80">
    <property type="entry name" value="Magnesium chelatase subunit I, C-Terminal domain"/>
    <property type="match status" value="1"/>
</dbReference>
<protein>
    <submittedName>
        <fullName evidence="6">MoxR-like ATPase in aerotolerance operon</fullName>
    </submittedName>
</protein>
<reference evidence="7" key="1">
    <citation type="submission" date="2017-06" db="EMBL/GenBank/DDBJ databases">
        <title>Genome analysis of Fimbriiglobus ruber SP5, the first member of the order Planctomycetales with confirmed chitinolytic capability.</title>
        <authorList>
            <person name="Ravin N.V."/>
            <person name="Rakitin A.L."/>
            <person name="Ivanova A.A."/>
            <person name="Beletsky A.V."/>
            <person name="Kulichevskaya I.S."/>
            <person name="Mardanov A.V."/>
            <person name="Dedysh S.N."/>
        </authorList>
    </citation>
    <scope>NUCLEOTIDE SEQUENCE [LARGE SCALE GENOMIC DNA]</scope>
    <source>
        <strain evidence="7">SP5</strain>
    </source>
</reference>
<keyword evidence="2" id="KW-0067">ATP-binding</keyword>
<sequence>MSSAGTNDVEMVAKLRDAHKRLRNEIGKVIIGQEEVLDQLLMAIFCRSHALLMGVPGLAKTLMVSTLAQALDMSFKRIQFTPDLMPSDITGSEVIQDDPATRQRMFKFLPGPLFANIVLADEINRTPPKTQAALLESMQERKASIGGQDYPMRNPFFVLATQNPIEQEGTYPLPEAQLDRFLFLIKVDYPTDAEEDLIMRAGTSDRTNAVTPVLNGDDIIALQHVVRRVPVSDKVFSFAKRITRSSRPNTPDAADFSSKWLTWGAGPRASMNLILAAKAHALLRGSNHVAGDDVVAVALPILRHRLILNFAALSEGVTVEEVVKRLLKEAARAVAA</sequence>
<feature type="domain" description="ATPase AAA-3" evidence="4">
    <location>
        <begin position="49"/>
        <end position="183"/>
    </location>
</feature>
<evidence type="ECO:0000313" key="6">
    <source>
        <dbReference type="EMBL" id="OWK46710.1"/>
    </source>
</evidence>
<comment type="caution">
    <text evidence="6">The sequence shown here is derived from an EMBL/GenBank/DDBJ whole genome shotgun (WGS) entry which is preliminary data.</text>
</comment>
<dbReference type="Proteomes" id="UP000214646">
    <property type="component" value="Unassembled WGS sequence"/>
</dbReference>
<dbReference type="InterPro" id="IPR041628">
    <property type="entry name" value="ChlI/MoxR_AAA_lid"/>
</dbReference>
<evidence type="ECO:0000256" key="3">
    <source>
        <dbReference type="ARBA" id="ARBA00061607"/>
    </source>
</evidence>
<evidence type="ECO:0000313" key="7">
    <source>
        <dbReference type="Proteomes" id="UP000214646"/>
    </source>
</evidence>
<dbReference type="InterPro" id="IPR050764">
    <property type="entry name" value="CbbQ/NirQ/NorQ/GpvN"/>
</dbReference>
<dbReference type="GO" id="GO:0016887">
    <property type="term" value="F:ATP hydrolysis activity"/>
    <property type="evidence" value="ECO:0007669"/>
    <property type="project" value="InterPro"/>
</dbReference>
<evidence type="ECO:0000256" key="2">
    <source>
        <dbReference type="ARBA" id="ARBA00022840"/>
    </source>
</evidence>
<dbReference type="PANTHER" id="PTHR42759:SF1">
    <property type="entry name" value="MAGNESIUM-CHELATASE SUBUNIT CHLD"/>
    <property type="match status" value="1"/>
</dbReference>
<dbReference type="Gene3D" id="3.40.50.300">
    <property type="entry name" value="P-loop containing nucleotide triphosphate hydrolases"/>
    <property type="match status" value="1"/>
</dbReference>
<evidence type="ECO:0000259" key="4">
    <source>
        <dbReference type="Pfam" id="PF07726"/>
    </source>
</evidence>